<gene>
    <name evidence="1" type="ORF">LEP1GSC161_3141</name>
</gene>
<dbReference type="EMBL" id="AKWE02000077">
    <property type="protein sequence ID" value="EMO58444.1"/>
    <property type="molecule type" value="Genomic_DNA"/>
</dbReference>
<evidence type="ECO:0000313" key="1">
    <source>
        <dbReference type="EMBL" id="EMO58444.1"/>
    </source>
</evidence>
<proteinExistence type="predicted"/>
<name>M6VZI6_9LEPT</name>
<dbReference type="InterPro" id="IPR025427">
    <property type="entry name" value="DUF4160"/>
</dbReference>
<dbReference type="Pfam" id="PF13711">
    <property type="entry name" value="DUF4160"/>
    <property type="match status" value="1"/>
</dbReference>
<protein>
    <submittedName>
        <fullName evidence="1">PF13711 domain protein</fullName>
    </submittedName>
</protein>
<comment type="caution">
    <text evidence="1">The sequence shown here is derived from an EMBL/GenBank/DDBJ whole genome shotgun (WGS) entry which is preliminary data.</text>
</comment>
<sequence>MLKAVPTVLKILGYRFHFYSNEGTEPPHIHCRKENSECKFWLESVMLSDNKGFKAHEIREIEKLVFENRDRFLEAYYEFHSRR</sequence>
<accession>M6VZI6</accession>
<dbReference type="AlphaFoldDB" id="M6VZI6"/>
<organism evidence="1 2">
    <name type="scientific">Leptospira santarosai str. CBC1416</name>
    <dbReference type="NCBI Taxonomy" id="1193059"/>
    <lineage>
        <taxon>Bacteria</taxon>
        <taxon>Pseudomonadati</taxon>
        <taxon>Spirochaetota</taxon>
        <taxon>Spirochaetia</taxon>
        <taxon>Leptospirales</taxon>
        <taxon>Leptospiraceae</taxon>
        <taxon>Leptospira</taxon>
    </lineage>
</organism>
<dbReference type="Proteomes" id="UP000012149">
    <property type="component" value="Unassembled WGS sequence"/>
</dbReference>
<reference evidence="1 2" key="1">
    <citation type="submission" date="2013-01" db="EMBL/GenBank/DDBJ databases">
        <authorList>
            <person name="Harkins D.M."/>
            <person name="Durkin A.S."/>
            <person name="Brinkac L.M."/>
            <person name="Haft D.H."/>
            <person name="Selengut J.D."/>
            <person name="Sanka R."/>
            <person name="DePew J."/>
            <person name="Purushe J."/>
            <person name="Matthias M.A."/>
            <person name="Vinetz J.M."/>
            <person name="Sutton G.G."/>
            <person name="Nierman W.C."/>
            <person name="Fouts D.E."/>
        </authorList>
    </citation>
    <scope>NUCLEOTIDE SEQUENCE [LARGE SCALE GENOMIC DNA]</scope>
    <source>
        <strain evidence="1 2">CBC1416</strain>
    </source>
</reference>
<evidence type="ECO:0000313" key="2">
    <source>
        <dbReference type="Proteomes" id="UP000012149"/>
    </source>
</evidence>